<dbReference type="CDD" id="cd06577">
    <property type="entry name" value="PASTA_pknB"/>
    <property type="match status" value="3"/>
</dbReference>
<dbReference type="SUPFAM" id="SSF56112">
    <property type="entry name" value="Protein kinase-like (PK-like)"/>
    <property type="match status" value="1"/>
</dbReference>
<dbReference type="PROSITE" id="PS00108">
    <property type="entry name" value="PROTEIN_KINASE_ST"/>
    <property type="match status" value="1"/>
</dbReference>
<dbReference type="InterPro" id="IPR017441">
    <property type="entry name" value="Protein_kinase_ATP_BS"/>
</dbReference>
<dbReference type="InterPro" id="IPR005543">
    <property type="entry name" value="PASTA_dom"/>
</dbReference>
<accession>A0A1H6WEE2</accession>
<keyword evidence="3" id="KW-0808">Transferase</keyword>
<dbReference type="SMART" id="SM00740">
    <property type="entry name" value="PASTA"/>
    <property type="match status" value="3"/>
</dbReference>
<keyword evidence="5 14" id="KW-0418">Kinase</keyword>
<dbReference type="RefSeq" id="WP_091829588.1">
    <property type="nucleotide sequence ID" value="NZ_FNZK01000003.1"/>
</dbReference>
<reference evidence="14 15" key="1">
    <citation type="submission" date="2016-10" db="EMBL/GenBank/DDBJ databases">
        <authorList>
            <person name="de Groot N.N."/>
        </authorList>
    </citation>
    <scope>NUCLEOTIDE SEQUENCE [LARGE SCALE GENOMIC DNA]</scope>
    <source>
        <strain evidence="14 15">DSM 2179</strain>
    </source>
</reference>
<dbReference type="InterPro" id="IPR008271">
    <property type="entry name" value="Ser/Thr_kinase_AS"/>
</dbReference>
<dbReference type="PANTHER" id="PTHR43289">
    <property type="entry name" value="MITOGEN-ACTIVATED PROTEIN KINASE KINASE KINASE 20-RELATED"/>
    <property type="match status" value="1"/>
</dbReference>
<feature type="transmembrane region" description="Helical" evidence="11">
    <location>
        <begin position="325"/>
        <end position="345"/>
    </location>
</feature>
<dbReference type="FunFam" id="1.10.510.10:FF:000021">
    <property type="entry name" value="Serine/threonine protein kinase"/>
    <property type="match status" value="1"/>
</dbReference>
<gene>
    <name evidence="14" type="ORF">SAMN05660742_103201</name>
</gene>
<dbReference type="NCBIfam" id="NF033483">
    <property type="entry name" value="PknB_PASTA_kin"/>
    <property type="match status" value="1"/>
</dbReference>
<name>A0A1H6WEE2_9FIRM</name>
<evidence type="ECO:0000256" key="10">
    <source>
        <dbReference type="SAM" id="MobiDB-lite"/>
    </source>
</evidence>
<sequence length="591" mass="64089">MINHILDHRYELLEHIGGGGMADVYRAHDQLLDRYVAVKILHSQFSNDEEFIEKFRGEAQGAAKLSHPNIVNIYDVGKENNNHYIIMEYVAGQTLKDLIQSAGKLSVSESLRIALEIAEALEHAHANNLVHCDIKPHNILVTPTGRIKVTDFGIARAVTSSTMTYSGTIVGSVHYFSPEQAKGGAISAKSDIYSLGVVLYEMLTGQLPFTGETPISIALKHLQEEPVSVRKLNPTIPLIVEAIVLKAMEKDPNNRFANSTEMIRDIKRAESGLLHGDRQNNAISNQDPFATQILPRVSDSLPSRKSNLAPDEKIPQTNLLKSKKFLWGLVCILILGFFAGAFLSYGKFWSNAEVIVPDVVGKQMTIAKQMLETKNLRVNIAETYDADVPAGEVVSQYPAAGTTVKEQRLVTVYISKGGEALEMPDVHGLTKVAAETKLKNMGLKLGKVEEEYSNEAAGTVLNQTPRSGTKITKGSAVDLVISKGPKSRKVTLPDFSGSTLNSIETQLKSLNLKAGTVTEVTSSKPAGTILDQTPAAGTDIAEGSSVDFSIAKTEKATDKNTNKNSGKDASKDTNKDTAKNSKPADAPKDTK</sequence>
<evidence type="ECO:0000256" key="3">
    <source>
        <dbReference type="ARBA" id="ARBA00022679"/>
    </source>
</evidence>
<feature type="compositionally biased region" description="Basic and acidic residues" evidence="10">
    <location>
        <begin position="552"/>
        <end position="579"/>
    </location>
</feature>
<dbReference type="EMBL" id="FNZK01000003">
    <property type="protein sequence ID" value="SEJ11190.1"/>
    <property type="molecule type" value="Genomic_DNA"/>
</dbReference>
<evidence type="ECO:0000313" key="15">
    <source>
        <dbReference type="Proteomes" id="UP000199662"/>
    </source>
</evidence>
<dbReference type="SUPFAM" id="SSF54184">
    <property type="entry name" value="Penicillin-binding protein 2x (pbp-2x), c-terminal domain"/>
    <property type="match status" value="2"/>
</dbReference>
<keyword evidence="2 14" id="KW-0723">Serine/threonine-protein kinase</keyword>
<dbReference type="GO" id="GO:0004674">
    <property type="term" value="F:protein serine/threonine kinase activity"/>
    <property type="evidence" value="ECO:0007669"/>
    <property type="project" value="UniProtKB-KW"/>
</dbReference>
<dbReference type="Gene3D" id="3.30.10.20">
    <property type="match status" value="3"/>
</dbReference>
<keyword evidence="11" id="KW-0812">Transmembrane</keyword>
<feature type="domain" description="PASTA" evidence="13">
    <location>
        <begin position="350"/>
        <end position="416"/>
    </location>
</feature>
<dbReference type="Gene3D" id="1.10.510.10">
    <property type="entry name" value="Transferase(Phosphotransferase) domain 1"/>
    <property type="match status" value="1"/>
</dbReference>
<dbReference type="Proteomes" id="UP000199662">
    <property type="component" value="Unassembled WGS sequence"/>
</dbReference>
<dbReference type="PROSITE" id="PS51178">
    <property type="entry name" value="PASTA"/>
    <property type="match status" value="3"/>
</dbReference>
<dbReference type="SMART" id="SM00220">
    <property type="entry name" value="S_TKc"/>
    <property type="match status" value="1"/>
</dbReference>
<evidence type="ECO:0000259" key="13">
    <source>
        <dbReference type="PROSITE" id="PS51178"/>
    </source>
</evidence>
<dbReference type="FunFam" id="3.30.200.20:FF:000035">
    <property type="entry name" value="Serine/threonine protein kinase Stk1"/>
    <property type="match status" value="1"/>
</dbReference>
<feature type="domain" description="Protein kinase" evidence="12">
    <location>
        <begin position="10"/>
        <end position="274"/>
    </location>
</feature>
<evidence type="ECO:0000259" key="12">
    <source>
        <dbReference type="PROSITE" id="PS50011"/>
    </source>
</evidence>
<dbReference type="PROSITE" id="PS00107">
    <property type="entry name" value="PROTEIN_KINASE_ATP"/>
    <property type="match status" value="1"/>
</dbReference>
<keyword evidence="11" id="KW-1133">Transmembrane helix</keyword>
<evidence type="ECO:0000256" key="6">
    <source>
        <dbReference type="ARBA" id="ARBA00022840"/>
    </source>
</evidence>
<comment type="catalytic activity">
    <reaction evidence="8">
        <text>L-seryl-[protein] + ATP = O-phospho-L-seryl-[protein] + ADP + H(+)</text>
        <dbReference type="Rhea" id="RHEA:17989"/>
        <dbReference type="Rhea" id="RHEA-COMP:9863"/>
        <dbReference type="Rhea" id="RHEA-COMP:11604"/>
        <dbReference type="ChEBI" id="CHEBI:15378"/>
        <dbReference type="ChEBI" id="CHEBI:29999"/>
        <dbReference type="ChEBI" id="CHEBI:30616"/>
        <dbReference type="ChEBI" id="CHEBI:83421"/>
        <dbReference type="ChEBI" id="CHEBI:456216"/>
        <dbReference type="EC" id="2.7.11.1"/>
    </reaction>
</comment>
<dbReference type="STRING" id="84035.SAMN05660742_103201"/>
<evidence type="ECO:0000256" key="9">
    <source>
        <dbReference type="PROSITE-ProRule" id="PRU10141"/>
    </source>
</evidence>
<feature type="region of interest" description="Disordered" evidence="10">
    <location>
        <begin position="525"/>
        <end position="591"/>
    </location>
</feature>
<dbReference type="Pfam" id="PF00069">
    <property type="entry name" value="Pkinase"/>
    <property type="match status" value="1"/>
</dbReference>
<keyword evidence="6 9" id="KW-0067">ATP-binding</keyword>
<dbReference type="GO" id="GO:0005524">
    <property type="term" value="F:ATP binding"/>
    <property type="evidence" value="ECO:0007669"/>
    <property type="project" value="UniProtKB-UniRule"/>
</dbReference>
<keyword evidence="11" id="KW-0472">Membrane</keyword>
<dbReference type="Gene3D" id="3.30.200.20">
    <property type="entry name" value="Phosphorylase Kinase, domain 1"/>
    <property type="match status" value="1"/>
</dbReference>
<organism evidence="14 15">
    <name type="scientific">Propionispira arboris</name>
    <dbReference type="NCBI Taxonomy" id="84035"/>
    <lineage>
        <taxon>Bacteria</taxon>
        <taxon>Bacillati</taxon>
        <taxon>Bacillota</taxon>
        <taxon>Negativicutes</taxon>
        <taxon>Selenomonadales</taxon>
        <taxon>Selenomonadaceae</taxon>
        <taxon>Propionispira</taxon>
    </lineage>
</organism>
<evidence type="ECO:0000256" key="4">
    <source>
        <dbReference type="ARBA" id="ARBA00022741"/>
    </source>
</evidence>
<dbReference type="Pfam" id="PF03793">
    <property type="entry name" value="PASTA"/>
    <property type="match status" value="3"/>
</dbReference>
<protein>
    <recommendedName>
        <fullName evidence="1">non-specific serine/threonine protein kinase</fullName>
        <ecNumber evidence="1">2.7.11.1</ecNumber>
    </recommendedName>
</protein>
<evidence type="ECO:0000256" key="7">
    <source>
        <dbReference type="ARBA" id="ARBA00047899"/>
    </source>
</evidence>
<dbReference type="InterPro" id="IPR011009">
    <property type="entry name" value="Kinase-like_dom_sf"/>
</dbReference>
<evidence type="ECO:0000256" key="1">
    <source>
        <dbReference type="ARBA" id="ARBA00012513"/>
    </source>
</evidence>
<evidence type="ECO:0000256" key="8">
    <source>
        <dbReference type="ARBA" id="ARBA00048679"/>
    </source>
</evidence>
<keyword evidence="4 9" id="KW-0547">Nucleotide-binding</keyword>
<comment type="catalytic activity">
    <reaction evidence="7">
        <text>L-threonyl-[protein] + ATP = O-phospho-L-threonyl-[protein] + ADP + H(+)</text>
        <dbReference type="Rhea" id="RHEA:46608"/>
        <dbReference type="Rhea" id="RHEA-COMP:11060"/>
        <dbReference type="Rhea" id="RHEA-COMP:11605"/>
        <dbReference type="ChEBI" id="CHEBI:15378"/>
        <dbReference type="ChEBI" id="CHEBI:30013"/>
        <dbReference type="ChEBI" id="CHEBI:30616"/>
        <dbReference type="ChEBI" id="CHEBI:61977"/>
        <dbReference type="ChEBI" id="CHEBI:456216"/>
        <dbReference type="EC" id="2.7.11.1"/>
    </reaction>
</comment>
<proteinExistence type="predicted"/>
<keyword evidence="15" id="KW-1185">Reference proteome</keyword>
<feature type="binding site" evidence="9">
    <location>
        <position position="39"/>
    </location>
    <ligand>
        <name>ATP</name>
        <dbReference type="ChEBI" id="CHEBI:30616"/>
    </ligand>
</feature>
<dbReference type="AlphaFoldDB" id="A0A1H6WEE2"/>
<evidence type="ECO:0000256" key="11">
    <source>
        <dbReference type="SAM" id="Phobius"/>
    </source>
</evidence>
<dbReference type="CDD" id="cd14014">
    <property type="entry name" value="STKc_PknB_like"/>
    <property type="match status" value="1"/>
</dbReference>
<evidence type="ECO:0000256" key="2">
    <source>
        <dbReference type="ARBA" id="ARBA00022527"/>
    </source>
</evidence>
<dbReference type="EC" id="2.7.11.1" evidence="1"/>
<evidence type="ECO:0000313" key="14">
    <source>
        <dbReference type="EMBL" id="SEJ11190.1"/>
    </source>
</evidence>
<feature type="domain" description="PASTA" evidence="13">
    <location>
        <begin position="486"/>
        <end position="552"/>
    </location>
</feature>
<dbReference type="PROSITE" id="PS50011">
    <property type="entry name" value="PROTEIN_KINASE_DOM"/>
    <property type="match status" value="1"/>
</dbReference>
<dbReference type="InterPro" id="IPR000719">
    <property type="entry name" value="Prot_kinase_dom"/>
</dbReference>
<feature type="domain" description="PASTA" evidence="13">
    <location>
        <begin position="417"/>
        <end position="483"/>
    </location>
</feature>
<evidence type="ECO:0000256" key="5">
    <source>
        <dbReference type="ARBA" id="ARBA00022777"/>
    </source>
</evidence>
<dbReference type="PANTHER" id="PTHR43289:SF34">
    <property type="entry name" value="SERINE_THREONINE-PROTEIN KINASE YBDM-RELATED"/>
    <property type="match status" value="1"/>
</dbReference>